<comment type="caution">
    <text evidence="1">The sequence shown here is derived from an EMBL/GenBank/DDBJ whole genome shotgun (WGS) entry which is preliminary data.</text>
</comment>
<proteinExistence type="predicted"/>
<sequence length="176" mass="19721">MQIYSTLFTIGDKALTDKSNIINLPNVERVIIANTDFILHKENSEYAAFYDDPKTDSLSIDAANLAFRTKYAKASYTITEAEEGRFKLGFVSLSEFDGESHYKVYVNDELVGDFTNPRTELDFHEVYFKTEKVLALTAGDQITVEAIAASNGLIPEDGGYAWARGRWRAVTLLSVK</sequence>
<evidence type="ECO:0000313" key="1">
    <source>
        <dbReference type="EMBL" id="MCI2285267.1"/>
    </source>
</evidence>
<name>A0ABS9X680_9GAMM</name>
<reference evidence="1" key="1">
    <citation type="submission" date="2022-01" db="EMBL/GenBank/DDBJ databases">
        <title>Colwellia maritima, isolated from seawater.</title>
        <authorList>
            <person name="Kristyanto S."/>
            <person name="Jung J."/>
            <person name="Jeon C.O."/>
        </authorList>
    </citation>
    <scope>NUCLEOTIDE SEQUENCE</scope>
    <source>
        <strain evidence="1">MSW7</strain>
    </source>
</reference>
<dbReference type="RefSeq" id="WP_242288073.1">
    <property type="nucleotide sequence ID" value="NZ_JAKKSL010000004.1"/>
</dbReference>
<gene>
    <name evidence="1" type="ORF">L3081_20145</name>
</gene>
<keyword evidence="2" id="KW-1185">Reference proteome</keyword>
<protein>
    <submittedName>
        <fullName evidence="1">Uncharacterized protein</fullName>
    </submittedName>
</protein>
<dbReference type="EMBL" id="JAKKSL010000004">
    <property type="protein sequence ID" value="MCI2285267.1"/>
    <property type="molecule type" value="Genomic_DNA"/>
</dbReference>
<dbReference type="SUPFAM" id="SSF49785">
    <property type="entry name" value="Galactose-binding domain-like"/>
    <property type="match status" value="1"/>
</dbReference>
<accession>A0ABS9X680</accession>
<dbReference type="Proteomes" id="UP001139646">
    <property type="component" value="Unassembled WGS sequence"/>
</dbReference>
<evidence type="ECO:0000313" key="2">
    <source>
        <dbReference type="Proteomes" id="UP001139646"/>
    </source>
</evidence>
<organism evidence="1 2">
    <name type="scientific">Colwellia maritima</name>
    <dbReference type="NCBI Taxonomy" id="2912588"/>
    <lineage>
        <taxon>Bacteria</taxon>
        <taxon>Pseudomonadati</taxon>
        <taxon>Pseudomonadota</taxon>
        <taxon>Gammaproteobacteria</taxon>
        <taxon>Alteromonadales</taxon>
        <taxon>Colwelliaceae</taxon>
        <taxon>Colwellia</taxon>
    </lineage>
</organism>
<dbReference type="InterPro" id="IPR008979">
    <property type="entry name" value="Galactose-bd-like_sf"/>
</dbReference>